<dbReference type="SUPFAM" id="SSF48150">
    <property type="entry name" value="DNA-glycosylase"/>
    <property type="match status" value="1"/>
</dbReference>
<feature type="region of interest" description="Disordered" evidence="4">
    <location>
        <begin position="159"/>
        <end position="202"/>
    </location>
</feature>
<keyword evidence="6" id="KW-1185">Reference proteome</keyword>
<name>A0A9W8BCY6_9FUNG</name>
<dbReference type="PANTHER" id="PTHR10242">
    <property type="entry name" value="8-OXOGUANINE DNA GLYCOSYLASE"/>
    <property type="match status" value="1"/>
</dbReference>
<comment type="similarity">
    <text evidence="1">Belongs to the type-1 OGG1 family.</text>
</comment>
<dbReference type="OrthoDB" id="238681at2759"/>
<dbReference type="Proteomes" id="UP001150907">
    <property type="component" value="Unassembled WGS sequence"/>
</dbReference>
<evidence type="ECO:0000313" key="5">
    <source>
        <dbReference type="EMBL" id="KAJ2003037.1"/>
    </source>
</evidence>
<dbReference type="Gene3D" id="1.10.340.30">
    <property type="entry name" value="Hypothetical protein, domain 2"/>
    <property type="match status" value="1"/>
</dbReference>
<organism evidence="5 6">
    <name type="scientific">Coemansia thaxteri</name>
    <dbReference type="NCBI Taxonomy" id="2663907"/>
    <lineage>
        <taxon>Eukaryota</taxon>
        <taxon>Fungi</taxon>
        <taxon>Fungi incertae sedis</taxon>
        <taxon>Zoopagomycota</taxon>
        <taxon>Kickxellomycotina</taxon>
        <taxon>Kickxellomycetes</taxon>
        <taxon>Kickxellales</taxon>
        <taxon>Kickxellaceae</taxon>
        <taxon>Coemansia</taxon>
    </lineage>
</organism>
<dbReference type="GO" id="GO:0034039">
    <property type="term" value="F:8-oxo-7,8-dihydroguanine DNA N-glycosylase activity"/>
    <property type="evidence" value="ECO:0007669"/>
    <property type="project" value="TreeGrafter"/>
</dbReference>
<evidence type="ECO:0000313" key="6">
    <source>
        <dbReference type="Proteomes" id="UP001150907"/>
    </source>
</evidence>
<dbReference type="GO" id="GO:0006285">
    <property type="term" value="P:base-excision repair, AP site formation"/>
    <property type="evidence" value="ECO:0007669"/>
    <property type="project" value="UniProtKB-ARBA"/>
</dbReference>
<dbReference type="InterPro" id="IPR011257">
    <property type="entry name" value="DNA_glycosylase"/>
</dbReference>
<dbReference type="InterPro" id="IPR052054">
    <property type="entry name" value="Oxidative_DNA_repair_enzyme"/>
</dbReference>
<dbReference type="AlphaFoldDB" id="A0A9W8BCY6"/>
<gene>
    <name evidence="5" type="primary">OGG1</name>
    <name evidence="5" type="ORF">H4R26_003284</name>
</gene>
<dbReference type="Gene3D" id="1.10.1670.10">
    <property type="entry name" value="Helix-hairpin-Helix base-excision DNA repair enzymes (C-terminal)"/>
    <property type="match status" value="1"/>
</dbReference>
<accession>A0A9W8BCY6</accession>
<dbReference type="InterPro" id="IPR023170">
    <property type="entry name" value="HhH_base_excis_C"/>
</dbReference>
<dbReference type="EC" id="4.2.99.18" evidence="2"/>
<evidence type="ECO:0000256" key="1">
    <source>
        <dbReference type="ARBA" id="ARBA00010679"/>
    </source>
</evidence>
<proteinExistence type="inferred from homology"/>
<protein>
    <recommendedName>
        <fullName evidence="2">DNA-(apurinic or apyrimidinic site) lyase</fullName>
        <ecNumber evidence="2">4.2.99.18</ecNumber>
    </recommendedName>
</protein>
<evidence type="ECO:0000256" key="3">
    <source>
        <dbReference type="ARBA" id="ARBA00044632"/>
    </source>
</evidence>
<dbReference type="InterPro" id="IPR003265">
    <property type="entry name" value="HhH-GPD_domain"/>
</dbReference>
<evidence type="ECO:0000256" key="4">
    <source>
        <dbReference type="SAM" id="MobiDB-lite"/>
    </source>
</evidence>
<keyword evidence="5" id="KW-0456">Lyase</keyword>
<dbReference type="PANTHER" id="PTHR10242:SF2">
    <property type="entry name" value="N-GLYCOSYLASE_DNA LYASE"/>
    <property type="match status" value="1"/>
</dbReference>
<dbReference type="GO" id="GO:0005634">
    <property type="term" value="C:nucleus"/>
    <property type="evidence" value="ECO:0007669"/>
    <property type="project" value="TreeGrafter"/>
</dbReference>
<dbReference type="GO" id="GO:0140078">
    <property type="term" value="F:class I DNA-(apurinic or apyrimidinic site) endonuclease activity"/>
    <property type="evidence" value="ECO:0007669"/>
    <property type="project" value="UniProtKB-EC"/>
</dbReference>
<dbReference type="CDD" id="cd00056">
    <property type="entry name" value="ENDO3c"/>
    <property type="match status" value="1"/>
</dbReference>
<dbReference type="EMBL" id="JANBQF010000250">
    <property type="protein sequence ID" value="KAJ2003037.1"/>
    <property type="molecule type" value="Genomic_DNA"/>
</dbReference>
<reference evidence="5" key="1">
    <citation type="submission" date="2022-07" db="EMBL/GenBank/DDBJ databases">
        <title>Phylogenomic reconstructions and comparative analyses of Kickxellomycotina fungi.</title>
        <authorList>
            <person name="Reynolds N.K."/>
            <person name="Stajich J.E."/>
            <person name="Barry K."/>
            <person name="Grigoriev I.V."/>
            <person name="Crous P."/>
            <person name="Smith M.E."/>
        </authorList>
    </citation>
    <scope>NUCLEOTIDE SEQUENCE</scope>
    <source>
        <strain evidence="5">IMI 214461</strain>
    </source>
</reference>
<sequence length="202" mass="22334">MQGLGFGYRAKYYAKTIEYLMRMGDPDEYLHKLRVEPLEIARGELIKLSGVGPKVADCVLLMSLDKSDAVPVDTHIWQVAQRRYVGRLADSSSNSTDMLLPPGKDEQIRQLARQLRAFKTPSTKAYELAQSLIVMLFGPYAGWAQGMLFSGDLKNGVDTAAAKPKPTKRKAQQPPAATLTESALGSATPEPRRAGLRRRPYP</sequence>
<evidence type="ECO:0000256" key="2">
    <source>
        <dbReference type="ARBA" id="ARBA00012720"/>
    </source>
</evidence>
<comment type="caution">
    <text evidence="5">The sequence shown here is derived from an EMBL/GenBank/DDBJ whole genome shotgun (WGS) entry which is preliminary data.</text>
</comment>
<comment type="catalytic activity">
    <reaction evidence="3">
        <text>2'-deoxyribonucleotide-(2'-deoxyribose 5'-phosphate)-2'-deoxyribonucleotide-DNA = a 3'-end 2'-deoxyribonucleotide-(2,3-dehydro-2,3-deoxyribose 5'-phosphate)-DNA + a 5'-end 5'-phospho-2'-deoxyribonucleoside-DNA + H(+)</text>
        <dbReference type="Rhea" id="RHEA:66592"/>
        <dbReference type="Rhea" id="RHEA-COMP:13180"/>
        <dbReference type="Rhea" id="RHEA-COMP:16897"/>
        <dbReference type="Rhea" id="RHEA-COMP:17067"/>
        <dbReference type="ChEBI" id="CHEBI:15378"/>
        <dbReference type="ChEBI" id="CHEBI:136412"/>
        <dbReference type="ChEBI" id="CHEBI:157695"/>
        <dbReference type="ChEBI" id="CHEBI:167181"/>
        <dbReference type="EC" id="4.2.99.18"/>
    </reaction>
</comment>